<protein>
    <recommendedName>
        <fullName evidence="4">Lipoprotein</fullName>
    </recommendedName>
</protein>
<name>A0AAX1UNN5_CERSP</name>
<evidence type="ECO:0000313" key="3">
    <source>
        <dbReference type="Proteomes" id="UP000266305"/>
    </source>
</evidence>
<feature type="signal peptide" evidence="1">
    <location>
        <begin position="1"/>
        <end position="20"/>
    </location>
</feature>
<dbReference type="EMBL" id="QWGP01000005">
    <property type="protein sequence ID" value="RHZ96488.1"/>
    <property type="molecule type" value="Genomic_DNA"/>
</dbReference>
<sequence>MIKHILSAALAAFIAGPAAAGCPTIAAQLADLDTGFGEQAVVFGRSLGEDGNANGVMLLTANSEHKTWTILVVTPNGACITLFGDGLEAAEVGQ</sequence>
<reference evidence="2 3" key="1">
    <citation type="submission" date="2018-08" db="EMBL/GenBank/DDBJ databases">
        <title>Draft genome sequence of Rhodobacter sphaeroides FY.</title>
        <authorList>
            <person name="Rayyan A."/>
            <person name="Meyer T.E."/>
            <person name="Kyndt J.A."/>
        </authorList>
    </citation>
    <scope>NUCLEOTIDE SEQUENCE [LARGE SCALE GENOMIC DNA]</scope>
    <source>
        <strain evidence="2 3">FY</strain>
    </source>
</reference>
<evidence type="ECO:0000256" key="1">
    <source>
        <dbReference type="SAM" id="SignalP"/>
    </source>
</evidence>
<gene>
    <name evidence="2" type="ORF">D1114_07200</name>
</gene>
<keyword evidence="1" id="KW-0732">Signal</keyword>
<accession>A0AAX1UNN5</accession>
<comment type="caution">
    <text evidence="2">The sequence shown here is derived from an EMBL/GenBank/DDBJ whole genome shotgun (WGS) entry which is preliminary data.</text>
</comment>
<organism evidence="2 3">
    <name type="scientific">Cereibacter sphaeroides</name>
    <name type="common">Rhodobacter sphaeroides</name>
    <dbReference type="NCBI Taxonomy" id="1063"/>
    <lineage>
        <taxon>Bacteria</taxon>
        <taxon>Pseudomonadati</taxon>
        <taxon>Pseudomonadota</taxon>
        <taxon>Alphaproteobacteria</taxon>
        <taxon>Rhodobacterales</taxon>
        <taxon>Paracoccaceae</taxon>
        <taxon>Cereibacter</taxon>
    </lineage>
</organism>
<dbReference type="Proteomes" id="UP000266305">
    <property type="component" value="Unassembled WGS sequence"/>
</dbReference>
<feature type="chain" id="PRO_5043656905" description="Lipoprotein" evidence="1">
    <location>
        <begin position="21"/>
        <end position="94"/>
    </location>
</feature>
<evidence type="ECO:0008006" key="4">
    <source>
        <dbReference type="Google" id="ProtNLM"/>
    </source>
</evidence>
<dbReference type="PROSITE" id="PS51257">
    <property type="entry name" value="PROKAR_LIPOPROTEIN"/>
    <property type="match status" value="1"/>
</dbReference>
<evidence type="ECO:0000313" key="2">
    <source>
        <dbReference type="EMBL" id="RHZ96488.1"/>
    </source>
</evidence>
<dbReference type="AlphaFoldDB" id="A0AAX1UNN5"/>
<proteinExistence type="predicted"/>
<dbReference type="RefSeq" id="WP_118999715.1">
    <property type="nucleotide sequence ID" value="NZ_QWGP01000005.1"/>
</dbReference>